<dbReference type="GO" id="GO:0033065">
    <property type="term" value="C:Rad51C-XRCC3 complex"/>
    <property type="evidence" value="ECO:0007669"/>
    <property type="project" value="TreeGrafter"/>
</dbReference>
<proteinExistence type="predicted"/>
<dbReference type="GO" id="GO:0000722">
    <property type="term" value="P:telomere maintenance via recombination"/>
    <property type="evidence" value="ECO:0007669"/>
    <property type="project" value="TreeGrafter"/>
</dbReference>
<dbReference type="GO" id="GO:0045003">
    <property type="term" value="P:double-strand break repair via synthesis-dependent strand annealing"/>
    <property type="evidence" value="ECO:0007669"/>
    <property type="project" value="TreeGrafter"/>
</dbReference>
<dbReference type="VEuPathDB" id="TriTrypDB:TcIL3000_0_29780"/>
<dbReference type="GO" id="GO:0071140">
    <property type="term" value="P:resolution of mitotic recombination intermediates"/>
    <property type="evidence" value="ECO:0007669"/>
    <property type="project" value="TreeGrafter"/>
</dbReference>
<dbReference type="SUPFAM" id="SSF52540">
    <property type="entry name" value="P-loop containing nucleoside triphosphate hydrolases"/>
    <property type="match status" value="1"/>
</dbReference>
<organism evidence="1 2">
    <name type="scientific">Trypanosoma congolense (strain IL3000)</name>
    <dbReference type="NCBI Taxonomy" id="1068625"/>
    <lineage>
        <taxon>Eukaryota</taxon>
        <taxon>Discoba</taxon>
        <taxon>Euglenozoa</taxon>
        <taxon>Kinetoplastea</taxon>
        <taxon>Metakinetoplastina</taxon>
        <taxon>Trypanosomatida</taxon>
        <taxon>Trypanosomatidae</taxon>
        <taxon>Trypanosoma</taxon>
        <taxon>Nannomonas</taxon>
    </lineage>
</organism>
<accession>F9W4G7</accession>
<dbReference type="InterPro" id="IPR027417">
    <property type="entry name" value="P-loop_NTPase"/>
</dbReference>
<evidence type="ECO:0000313" key="1">
    <source>
        <dbReference type="EMBL" id="CCD12059.1"/>
    </source>
</evidence>
<dbReference type="GO" id="GO:0005657">
    <property type="term" value="C:replication fork"/>
    <property type="evidence" value="ECO:0007669"/>
    <property type="project" value="TreeGrafter"/>
</dbReference>
<evidence type="ECO:0000313" key="2">
    <source>
        <dbReference type="Proteomes" id="UP000000702"/>
    </source>
</evidence>
<name>F9W4G7_TRYCI</name>
<gene>
    <name evidence="1" type="ORF">TCIL3000_0_29780</name>
</gene>
<dbReference type="GO" id="GO:0000400">
    <property type="term" value="F:four-way junction DNA binding"/>
    <property type="evidence" value="ECO:0007669"/>
    <property type="project" value="TreeGrafter"/>
</dbReference>
<reference evidence="2" key="1">
    <citation type="submission" date="2011-07" db="EMBL/GenBank/DDBJ databases">
        <title>Divergent evolution of antigenic variation in African trypanosomes.</title>
        <authorList>
            <person name="Jackson A.P."/>
            <person name="Berry A."/>
            <person name="Allison H.C."/>
            <person name="Burton P."/>
            <person name="Anderson J."/>
            <person name="Aslett M."/>
            <person name="Brown R."/>
            <person name="Corton N."/>
            <person name="Harris D."/>
            <person name="Hauser H."/>
            <person name="Gamble J."/>
            <person name="Gilderthorp R."/>
            <person name="McQuillan J."/>
            <person name="Quail M.A."/>
            <person name="Sanders M."/>
            <person name="Van Tonder A."/>
            <person name="Ginger M.L."/>
            <person name="Donelson J.E."/>
            <person name="Field M.C."/>
            <person name="Barry J.D."/>
            <person name="Berriman M."/>
            <person name="Hertz-Fowler C."/>
        </authorList>
    </citation>
    <scope>NUCLEOTIDE SEQUENCE [LARGE SCALE GENOMIC DNA]</scope>
    <source>
        <strain evidence="2">IL3000</strain>
    </source>
</reference>
<dbReference type="AlphaFoldDB" id="F9W4G7"/>
<keyword evidence="2" id="KW-1185">Reference proteome</keyword>
<comment type="caution">
    <text evidence="1">The sequence shown here is derived from an EMBL/GenBank/DDBJ whole genome shotgun (WGS) entry which is preliminary data.</text>
</comment>
<dbReference type="GO" id="GO:0090656">
    <property type="term" value="P:t-circle formation"/>
    <property type="evidence" value="ECO:0007669"/>
    <property type="project" value="TreeGrafter"/>
</dbReference>
<protein>
    <submittedName>
        <fullName evidence="1">WGS project CAEQ00000000 data, annotated contig 1179</fullName>
    </submittedName>
</protein>
<dbReference type="PANTHER" id="PTHR46487">
    <property type="entry name" value="DNA REPAIR PROTEIN XRCC3"/>
    <property type="match status" value="1"/>
</dbReference>
<dbReference type="PANTHER" id="PTHR46487:SF1">
    <property type="entry name" value="DNA REPAIR PROTEIN XRCC3"/>
    <property type="match status" value="1"/>
</dbReference>
<dbReference type="Proteomes" id="UP000000702">
    <property type="component" value="Unassembled WGS sequence"/>
</dbReference>
<reference evidence="1 2" key="2">
    <citation type="journal article" date="2012" name="Proc. Natl. Acad. Sci. U.S.A.">
        <title>Antigenic diversity is generated by distinct evolutionary mechanisms in African trypanosome species.</title>
        <authorList>
            <person name="Jackson A.P."/>
            <person name="Berry A."/>
            <person name="Aslett M."/>
            <person name="Allison H.C."/>
            <person name="Burton P."/>
            <person name="Vavrova-Anderson J."/>
            <person name="Brown R."/>
            <person name="Browne H."/>
            <person name="Corton N."/>
            <person name="Hauser H."/>
            <person name="Gamble J."/>
            <person name="Gilderthorp R."/>
            <person name="Marcello L."/>
            <person name="McQuillan J."/>
            <person name="Otto T.D."/>
            <person name="Quail M.A."/>
            <person name="Sanders M.J."/>
            <person name="van Tonder A."/>
            <person name="Ginger M.L."/>
            <person name="Field M.C."/>
            <person name="Barry J.D."/>
            <person name="Hertz-Fowler C."/>
            <person name="Berriman M."/>
        </authorList>
    </citation>
    <scope>NUCLEOTIDE SEQUENCE [LARGE SCALE GENOMIC DNA]</scope>
    <source>
        <strain evidence="1 2">IL3000</strain>
    </source>
</reference>
<dbReference type="Gene3D" id="3.40.50.300">
    <property type="entry name" value="P-loop containing nucleotide triphosphate hydrolases"/>
    <property type="match status" value="1"/>
</dbReference>
<sequence>MRHTSPNPTLTSDLLRAVPSVKKDGLEKALVAALLRCSQGLGVKSLVDLLLLLVADQPYVQRFLICAVKEGRGRLPPCSPEDLQRFTDKVLMGLSNHHISQVYGGLDVCSNSEKSCEDNLTFPAISVAEMLHKGTIFRASKGQPKGVTVMTRAEKGILFFPTGCTTVDRLLAGSCSDASDDALEGGVRAGLLTEVHGEAGSGKTQLMLQCLLQSVARYQCALCISLLQPTLIRARESLW</sequence>
<dbReference type="EMBL" id="CAEQ01000552">
    <property type="protein sequence ID" value="CCD12059.1"/>
    <property type="molecule type" value="Genomic_DNA"/>
</dbReference>